<reference evidence="6 7" key="1">
    <citation type="journal article" date="2014" name="Genome Announc.">
        <title>Draft Genome Sequence of the Boron-Tolerant and Moderately Halotolerant Bacterium Gracilibacillus boraciitolerans JCM 21714T.</title>
        <authorList>
            <person name="Ahmed I."/>
            <person name="Oshima K."/>
            <person name="Suda W."/>
            <person name="Kitamura K."/>
            <person name="Iida T."/>
            <person name="Ohmori Y."/>
            <person name="Fujiwara T."/>
            <person name="Hattori M."/>
            <person name="Ohkuma M."/>
        </authorList>
    </citation>
    <scope>NUCLEOTIDE SEQUENCE [LARGE SCALE GENOMIC DNA]</scope>
    <source>
        <strain evidence="6 7">JCM 21714</strain>
    </source>
</reference>
<feature type="compositionally biased region" description="Basic and acidic residues" evidence="5">
    <location>
        <begin position="25"/>
        <end position="48"/>
    </location>
</feature>
<evidence type="ECO:0000256" key="4">
    <source>
        <dbReference type="ARBA" id="ARBA00022837"/>
    </source>
</evidence>
<gene>
    <name evidence="6" type="ORF">JCM21714_3722</name>
</gene>
<sequence>MNQVENEQGTSVARKDTDGDGYGDATEHEQQGTDPTRIDTDGDGLHDDIEIETFGTNPTIADENGNGLDDGDERRTYEIPSNDLGGVTGTVNGPGNMPKQFVVIENHNLLVNQMESLKAFEINEFGSNLSFDITVSLPPSEAVDKKPILLKYKDNQAQFIKVKKQKYDKKTNTIQATTDGGILIVQSKEDYKNVVKENKKLKKLNKNILKDLKKQDKSIKFLNLPNYEIKASQIQSIDKKSQWGKHRLLRMRSVWRRVINQPFIILSHLSGPTNKSNPCNSRFKYS</sequence>
<dbReference type="InterPro" id="IPR053180">
    <property type="entry name" value="Ca-binding_acidic-repeat"/>
</dbReference>
<evidence type="ECO:0000256" key="1">
    <source>
        <dbReference type="ARBA" id="ARBA00004613"/>
    </source>
</evidence>
<dbReference type="Pfam" id="PF18884">
    <property type="entry name" value="TSP3_bac"/>
    <property type="match status" value="2"/>
</dbReference>
<name>W4VMZ6_9BACI</name>
<comment type="subcellular location">
    <subcellularLocation>
        <location evidence="1">Secreted</location>
    </subcellularLocation>
</comment>
<dbReference type="InterPro" id="IPR028994">
    <property type="entry name" value="Integrin_alpha_N"/>
</dbReference>
<accession>W4VMZ6</accession>
<keyword evidence="4" id="KW-0106">Calcium</keyword>
<dbReference type="InterPro" id="IPR028974">
    <property type="entry name" value="TSP_type-3_rpt"/>
</dbReference>
<evidence type="ECO:0000256" key="5">
    <source>
        <dbReference type="SAM" id="MobiDB-lite"/>
    </source>
</evidence>
<keyword evidence="2" id="KW-0964">Secreted</keyword>
<dbReference type="eggNOG" id="COG2304">
    <property type="taxonomic scope" value="Bacteria"/>
</dbReference>
<evidence type="ECO:0000313" key="7">
    <source>
        <dbReference type="Proteomes" id="UP000019102"/>
    </source>
</evidence>
<proteinExistence type="predicted"/>
<dbReference type="STRING" id="1298598.JCM21714_3722"/>
<evidence type="ECO:0000256" key="2">
    <source>
        <dbReference type="ARBA" id="ARBA00022525"/>
    </source>
</evidence>
<keyword evidence="3" id="KW-0732">Signal</keyword>
<dbReference type="AlphaFoldDB" id="W4VMZ6"/>
<dbReference type="InterPro" id="IPR059100">
    <property type="entry name" value="TSP3_bac"/>
</dbReference>
<dbReference type="Proteomes" id="UP000019102">
    <property type="component" value="Unassembled WGS sequence"/>
</dbReference>
<dbReference type="SUPFAM" id="SSF69318">
    <property type="entry name" value="Integrin alpha N-terminal domain"/>
    <property type="match status" value="1"/>
</dbReference>
<evidence type="ECO:0000313" key="6">
    <source>
        <dbReference type="EMBL" id="GAE94557.1"/>
    </source>
</evidence>
<organism evidence="6 7">
    <name type="scientific">Gracilibacillus boraciitolerans JCM 21714</name>
    <dbReference type="NCBI Taxonomy" id="1298598"/>
    <lineage>
        <taxon>Bacteria</taxon>
        <taxon>Bacillati</taxon>
        <taxon>Bacillota</taxon>
        <taxon>Bacilli</taxon>
        <taxon>Bacillales</taxon>
        <taxon>Bacillaceae</taxon>
        <taxon>Gracilibacillus</taxon>
    </lineage>
</organism>
<evidence type="ECO:0000256" key="3">
    <source>
        <dbReference type="ARBA" id="ARBA00022729"/>
    </source>
</evidence>
<dbReference type="PANTHER" id="PTHR37467">
    <property type="entry name" value="EXPORTED CALCIUM-BINDING GLYCOPROTEIN-RELATED"/>
    <property type="match status" value="1"/>
</dbReference>
<dbReference type="GO" id="GO:0005509">
    <property type="term" value="F:calcium ion binding"/>
    <property type="evidence" value="ECO:0007669"/>
    <property type="project" value="InterPro"/>
</dbReference>
<comment type="caution">
    <text evidence="6">The sequence shown here is derived from an EMBL/GenBank/DDBJ whole genome shotgun (WGS) entry which is preliminary data.</text>
</comment>
<feature type="region of interest" description="Disordered" evidence="5">
    <location>
        <begin position="1"/>
        <end position="92"/>
    </location>
</feature>
<feature type="compositionally biased region" description="Polar residues" evidence="5">
    <location>
        <begin position="1"/>
        <end position="11"/>
    </location>
</feature>
<dbReference type="PANTHER" id="PTHR37467:SF1">
    <property type="entry name" value="EXPORTED CALCIUM-BINDING GLYCOPROTEIN"/>
    <property type="match status" value="1"/>
</dbReference>
<keyword evidence="7" id="KW-1185">Reference proteome</keyword>
<protein>
    <submittedName>
        <fullName evidence="6">Uncharacterized protein</fullName>
    </submittedName>
</protein>
<dbReference type="EMBL" id="BAVS01000026">
    <property type="protein sequence ID" value="GAE94557.1"/>
    <property type="molecule type" value="Genomic_DNA"/>
</dbReference>
<dbReference type="Gene3D" id="4.10.1080.10">
    <property type="entry name" value="TSP type-3 repeat"/>
    <property type="match status" value="1"/>
</dbReference>